<dbReference type="PANTHER" id="PTHR42707">
    <property type="entry name" value="ACYL-COA DEHYDROGENASE"/>
    <property type="match status" value="1"/>
</dbReference>
<evidence type="ECO:0000256" key="2">
    <source>
        <dbReference type="ARBA" id="ARBA00009347"/>
    </source>
</evidence>
<keyword evidence="11" id="KW-1185">Reference proteome</keyword>
<evidence type="ECO:0000313" key="10">
    <source>
        <dbReference type="EMBL" id="TPG55731.1"/>
    </source>
</evidence>
<dbReference type="GO" id="GO:0003995">
    <property type="term" value="F:acyl-CoA dehydrogenase activity"/>
    <property type="evidence" value="ECO:0007669"/>
    <property type="project" value="InterPro"/>
</dbReference>
<dbReference type="Pfam" id="PF02770">
    <property type="entry name" value="Acyl-CoA_dh_M"/>
    <property type="match status" value="1"/>
</dbReference>
<dbReference type="InterPro" id="IPR009100">
    <property type="entry name" value="AcylCoA_DH/oxidase_NM_dom_sf"/>
</dbReference>
<evidence type="ECO:0000259" key="7">
    <source>
        <dbReference type="Pfam" id="PF00441"/>
    </source>
</evidence>
<accession>A0A502G2C0</accession>
<organism evidence="10 11">
    <name type="scientific">Muricoccus nepalensis</name>
    <dbReference type="NCBI Taxonomy" id="1854500"/>
    <lineage>
        <taxon>Bacteria</taxon>
        <taxon>Pseudomonadati</taxon>
        <taxon>Pseudomonadota</taxon>
        <taxon>Alphaproteobacteria</taxon>
        <taxon>Acetobacterales</taxon>
        <taxon>Roseomonadaceae</taxon>
        <taxon>Muricoccus</taxon>
    </lineage>
</organism>
<evidence type="ECO:0000256" key="3">
    <source>
        <dbReference type="ARBA" id="ARBA00022630"/>
    </source>
</evidence>
<dbReference type="InterPro" id="IPR009075">
    <property type="entry name" value="AcylCo_DH/oxidase_C"/>
</dbReference>
<dbReference type="InterPro" id="IPR006091">
    <property type="entry name" value="Acyl-CoA_Oxase/DH_mid-dom"/>
</dbReference>
<dbReference type="InterPro" id="IPR041504">
    <property type="entry name" value="AidB_N"/>
</dbReference>
<feature type="domain" description="Adaptive response protein AidB N-terminal" evidence="9">
    <location>
        <begin position="16"/>
        <end position="178"/>
    </location>
</feature>
<dbReference type="Proteomes" id="UP000317078">
    <property type="component" value="Unassembled WGS sequence"/>
</dbReference>
<dbReference type="InterPro" id="IPR006089">
    <property type="entry name" value="Acyl-CoA_DH_CS"/>
</dbReference>
<evidence type="ECO:0000256" key="6">
    <source>
        <dbReference type="SAM" id="MobiDB-lite"/>
    </source>
</evidence>
<keyword evidence="4 5" id="KW-0274">FAD</keyword>
<keyword evidence="5" id="KW-0560">Oxidoreductase</keyword>
<evidence type="ECO:0000256" key="4">
    <source>
        <dbReference type="ARBA" id="ARBA00022827"/>
    </source>
</evidence>
<feature type="domain" description="Acyl-CoA oxidase/dehydrogenase middle" evidence="8">
    <location>
        <begin position="184"/>
        <end position="283"/>
    </location>
</feature>
<dbReference type="Gene3D" id="6.10.250.600">
    <property type="match status" value="1"/>
</dbReference>
<dbReference type="OrthoDB" id="9771038at2"/>
<sequence>MHIRSPAPPSGAATIPDSQGLNLYRADPALADLASLYLPGGLASHLAPHLDRLGALAGGALDRLAMTADQNPPVLHHRSRRGGDEQRIEYHPAYREMERLAFGEFGLAALSHRPGVLGWDQPMPPAAKYLLTYLFVQAEFGLCCPVSMTDSLTRTLRKFGAPELVARYLPALTSQDLDALHQGAMFMTEQGAGSDIAATAVRAAPREDGTWALSGDKWFCSNPDAGLAMVLARREGGAPGLKGVSLFLLPRTLPDGTPNHHRVARLKPKLGTRSMASGEVTMNGAIAWLVGEPEAGFRQMADMVNNSRLSNGVRAAGMMRRAVTEALFIAHRRVAFGRRLVEMPLMRRQLLKMTVPMEQARTMVFQAAEALRRADAGEEGAYPLLRILTPLLKFRACRDARKVTGDAMEVRGGCGYIEEWSDARLLRDAHLGSIWEGTSNIVALDVLRAATREGSLPVLRDHLRGLQGNGGALPEAGPAMERAVALAEAAQEDPSLARQAASALYHVTSAAALAWEAERLGRPERLALARLVLRHRVLPRDPLDPFQGNEHDGDLLRDPGAGTGDEA</sequence>
<evidence type="ECO:0000313" key="11">
    <source>
        <dbReference type="Proteomes" id="UP000317078"/>
    </source>
</evidence>
<dbReference type="InterPro" id="IPR052904">
    <property type="entry name" value="Acyl-CoA_dehydrogenase-like"/>
</dbReference>
<dbReference type="Pfam" id="PF00441">
    <property type="entry name" value="Acyl-CoA_dh_1"/>
    <property type="match status" value="1"/>
</dbReference>
<gene>
    <name evidence="10" type="ORF">EAH89_14320</name>
</gene>
<evidence type="ECO:0000259" key="8">
    <source>
        <dbReference type="Pfam" id="PF02770"/>
    </source>
</evidence>
<comment type="cofactor">
    <cofactor evidence="1 5">
        <name>FAD</name>
        <dbReference type="ChEBI" id="CHEBI:57692"/>
    </cofactor>
</comment>
<comment type="similarity">
    <text evidence="2 5">Belongs to the acyl-CoA dehydrogenase family.</text>
</comment>
<feature type="compositionally biased region" description="Basic and acidic residues" evidence="6">
    <location>
        <begin position="540"/>
        <end position="557"/>
    </location>
</feature>
<keyword evidence="3 5" id="KW-0285">Flavoprotein</keyword>
<evidence type="ECO:0000256" key="5">
    <source>
        <dbReference type="RuleBase" id="RU362125"/>
    </source>
</evidence>
<evidence type="ECO:0000259" key="9">
    <source>
        <dbReference type="Pfam" id="PF18158"/>
    </source>
</evidence>
<dbReference type="InterPro" id="IPR036250">
    <property type="entry name" value="AcylCo_DH-like_C"/>
</dbReference>
<dbReference type="AlphaFoldDB" id="A0A502G2C0"/>
<dbReference type="Gene3D" id="1.20.140.10">
    <property type="entry name" value="Butyryl-CoA Dehydrogenase, subunit A, domain 3"/>
    <property type="match status" value="1"/>
</dbReference>
<dbReference type="SUPFAM" id="SSF56645">
    <property type="entry name" value="Acyl-CoA dehydrogenase NM domain-like"/>
    <property type="match status" value="1"/>
</dbReference>
<dbReference type="EMBL" id="RCZP01000012">
    <property type="protein sequence ID" value="TPG55731.1"/>
    <property type="molecule type" value="Genomic_DNA"/>
</dbReference>
<dbReference type="PANTHER" id="PTHR42707:SF2">
    <property type="entry name" value="ACD11 DEHYDROGENASE"/>
    <property type="match status" value="1"/>
</dbReference>
<proteinExistence type="inferred from homology"/>
<feature type="region of interest" description="Disordered" evidence="6">
    <location>
        <begin position="540"/>
        <end position="567"/>
    </location>
</feature>
<protein>
    <submittedName>
        <fullName evidence="10">DNA alkylation response protein</fullName>
    </submittedName>
</protein>
<reference evidence="10 11" key="1">
    <citation type="journal article" date="2019" name="Environ. Microbiol.">
        <title>Species interactions and distinct microbial communities in high Arctic permafrost affected cryosols are associated with the CH4 and CO2 gas fluxes.</title>
        <authorList>
            <person name="Altshuler I."/>
            <person name="Hamel J."/>
            <person name="Turney S."/>
            <person name="Magnuson E."/>
            <person name="Levesque R."/>
            <person name="Greer C."/>
            <person name="Whyte L.G."/>
        </authorList>
    </citation>
    <scope>NUCLEOTIDE SEQUENCE [LARGE SCALE GENOMIC DNA]</scope>
    <source>
        <strain evidence="10 11">S9.3B</strain>
    </source>
</reference>
<feature type="domain" description="Acyl-CoA dehydrogenase/oxidase C-terminal" evidence="7">
    <location>
        <begin position="295"/>
        <end position="449"/>
    </location>
</feature>
<dbReference type="SUPFAM" id="SSF47203">
    <property type="entry name" value="Acyl-CoA dehydrogenase C-terminal domain-like"/>
    <property type="match status" value="1"/>
</dbReference>
<dbReference type="Gene3D" id="2.40.110.20">
    <property type="match status" value="1"/>
</dbReference>
<dbReference type="RefSeq" id="WP_140884280.1">
    <property type="nucleotide sequence ID" value="NZ_RCZP01000012.1"/>
</dbReference>
<comment type="caution">
    <text evidence="10">The sequence shown here is derived from an EMBL/GenBank/DDBJ whole genome shotgun (WGS) entry which is preliminary data.</text>
</comment>
<evidence type="ECO:0000256" key="1">
    <source>
        <dbReference type="ARBA" id="ARBA00001974"/>
    </source>
</evidence>
<dbReference type="Pfam" id="PF18158">
    <property type="entry name" value="AidB_N"/>
    <property type="match status" value="1"/>
</dbReference>
<dbReference type="PROSITE" id="PS00073">
    <property type="entry name" value="ACYL_COA_DH_2"/>
    <property type="match status" value="1"/>
</dbReference>
<name>A0A502G2C0_9PROT</name>